<protein>
    <submittedName>
        <fullName evidence="1">Uncharacterized protein</fullName>
    </submittedName>
</protein>
<accession>A0ABS3FZL7</accession>
<comment type="caution">
    <text evidence="1">The sequence shown here is derived from an EMBL/GenBank/DDBJ whole genome shotgun (WGS) entry which is preliminary data.</text>
</comment>
<keyword evidence="2" id="KW-1185">Reference proteome</keyword>
<evidence type="ECO:0000313" key="1">
    <source>
        <dbReference type="EMBL" id="MBO0352178.1"/>
    </source>
</evidence>
<gene>
    <name evidence="1" type="ORF">J0895_24470</name>
</gene>
<proteinExistence type="predicted"/>
<evidence type="ECO:0000313" key="2">
    <source>
        <dbReference type="Proteomes" id="UP000664844"/>
    </source>
</evidence>
<dbReference type="EMBL" id="JAFLQW010000652">
    <property type="protein sequence ID" value="MBO0352178.1"/>
    <property type="molecule type" value="Genomic_DNA"/>
</dbReference>
<reference evidence="1 2" key="1">
    <citation type="submission" date="2021-03" db="EMBL/GenBank/DDBJ databases">
        <title>Metabolic Capacity of the Antarctic Cyanobacterium Phormidium pseudopriestleyi that Sustains Oxygenic Photosynthesis in the Presence of Hydrogen Sulfide.</title>
        <authorList>
            <person name="Lumian J.E."/>
            <person name="Jungblut A.D."/>
            <person name="Dillon M.L."/>
            <person name="Hawes I."/>
            <person name="Doran P.T."/>
            <person name="Mackey T.J."/>
            <person name="Dick G.J."/>
            <person name="Grettenberger C.L."/>
            <person name="Sumner D.Y."/>
        </authorList>
    </citation>
    <scope>NUCLEOTIDE SEQUENCE [LARGE SCALE GENOMIC DNA]</scope>
    <source>
        <strain evidence="1 2">FRX01</strain>
    </source>
</reference>
<dbReference type="RefSeq" id="WP_207090595.1">
    <property type="nucleotide sequence ID" value="NZ_JAFLQW010000652.1"/>
</dbReference>
<organism evidence="1 2">
    <name type="scientific">Phormidium pseudopriestleyi FRX01</name>
    <dbReference type="NCBI Taxonomy" id="1759528"/>
    <lineage>
        <taxon>Bacteria</taxon>
        <taxon>Bacillati</taxon>
        <taxon>Cyanobacteriota</taxon>
        <taxon>Cyanophyceae</taxon>
        <taxon>Oscillatoriophycideae</taxon>
        <taxon>Oscillatoriales</taxon>
        <taxon>Oscillatoriaceae</taxon>
        <taxon>Phormidium</taxon>
    </lineage>
</organism>
<name>A0ABS3FZL7_9CYAN</name>
<sequence>MFFFRIQKDWADSDSHKEAIAPESGSTSSSFYLEPRGLTVAIGFTLPPIAPGRVSSC</sequence>
<dbReference type="Proteomes" id="UP000664844">
    <property type="component" value="Unassembled WGS sequence"/>
</dbReference>